<dbReference type="InterPro" id="IPR041677">
    <property type="entry name" value="DNA2/NAM7_AAA_11"/>
</dbReference>
<feature type="domain" description="Restriction endonuclease type II-like" evidence="4">
    <location>
        <begin position="1570"/>
        <end position="1667"/>
    </location>
</feature>
<evidence type="ECO:0000256" key="1">
    <source>
        <dbReference type="SAM" id="MobiDB-lite"/>
    </source>
</evidence>
<evidence type="ECO:0000259" key="2">
    <source>
        <dbReference type="Pfam" id="PF13086"/>
    </source>
</evidence>
<dbReference type="Pfam" id="PF13086">
    <property type="entry name" value="AAA_11"/>
    <property type="match status" value="2"/>
</dbReference>
<dbReference type="Proteomes" id="UP000680706">
    <property type="component" value="Chromosome"/>
</dbReference>
<name>A0ABX8AX43_9HYPH</name>
<dbReference type="InterPro" id="IPR047187">
    <property type="entry name" value="SF1_C_Upf1"/>
</dbReference>
<evidence type="ECO:0000313" key="6">
    <source>
        <dbReference type="Proteomes" id="UP000680706"/>
    </source>
</evidence>
<dbReference type="EMBL" id="CP074126">
    <property type="protein sequence ID" value="QUS57851.1"/>
    <property type="molecule type" value="Genomic_DNA"/>
</dbReference>
<dbReference type="InterPro" id="IPR011335">
    <property type="entry name" value="Restrct_endonuc-II-like"/>
</dbReference>
<keyword evidence="6" id="KW-1185">Reference proteome</keyword>
<sequence>MASHQAVTSENHSEAPEFEASTLPLPKAPSFEALPTDEAEESPRTPKDRIARWQNKLLDLSLRNRLLNFKPTKQTVPFLCTDVPLLEDRLAERKKIRVISLPEENPHGERDEDLHLKKTGQDLDQEFAAQAIARNELPSTLEKRELDKRLTELFRRAKNDLNEGGSNTLFLAVGFLRWKKSADDDKAYKAPLLLIPVKLTRKSAASRFNLEHHEDEVRFNATLMEFLKKDYNLSLPAFDTKLPTDESGIDVPYVFEMVRKAVRDVPGFEVVDETALSTFSFAKFLMWKDLVERTDDLRKNRVVKHLIDNPDKAFEPGVSTAFPSERDIDVKYDPKDIITPLPADSSQLSAVMAAVEGQDFILVGPPGTGKSQTITNMIAQCLANNKSVLFVAEKTAALDVVYRRLREHGLGEFCLELHSNKAERKQFLEQLKTSWEQGTKPDTGEWVRINEQLKVRRDHLNDYIDALHTPSACGLTVFDALGLAVKHANDYVPKLNWDNNRTIGKETLAQLQETVSEIASVHREVQPIPALNLVKHQDWSIRWQNDLLDVISATANVTSKFLEQLDAFNQLVDFKDTAQLSLQDIENICSFSEQVLSTQNTPLGIVFEEHFDEIKASASKLIHQLDAFNQLVDFKASDTLILQNIEEICSLAELIQSTQNMKLDQVFEARFNKLKASVSSFLYQLTAFNRLSNFTANDTLILRDIEEICSLAELVQSAQRKQSGVVFEERFDEIKAAVSDLLSQLDTFNQLSDFKASDTLSLQDIEEICAFAELVQSTKETQLGVVFEERFDEIKATSQNLEKDVIRFRTAEAQLSASYDEATILRLPVDSLDHNWREACSKMWPFSAFAKGKIRKLLQTYAKNGSANPETEIFQLREMQDALNAIQKQDDQRFYPKWNGTRTDVEKFSSYFDLAEKVKAVFVHIDHLSNSTIFKNKQLRSCLEGGEFNHPLRLQSQKLLKAKEHFHVKFAQLCDFTSSLANQRDRRSLPKWEATQTDIDQLRSYFDLAEESTKAFRHINHLSNTTVFENEELRTSLSEGSADDPLRLRAAKLIEAAKLFRDGLGRFCHAAGSNKDHFEGTAILHRLQDDLQVLTDNSKQLQVWTEWQKVKTTAENQDLTPFIEAIENQLIPHEDLEKRFTVAFANWWLPEAIDNTHVLRSFKRFKHEEMLQQFRKLDDQARATAAYKVQSALNHKLPSQHAVPKSSELGTLRHQMNLKRPSKSIRDVISAMPGTFSKLAPCLLMSPLSISQYLPAGQSQFDVVIFDEASQITTWDAVGAIARGTQTIIVGDPKQLPPTNFFGRSEQDDDEELEAYEKDLESILEEAKASGLPNLQLNWHYRSRHESLIAFSNWHYYENRLITFPSPVVADRAVKLVHTPEAIYDRGKSRTNKLEAQNIVKEAVKRLRKWIDQPEEERPTLGVITFNQQQQSLIQDLFDAELRNHPELEWFFADERIEPVIVRNLENVQGDERDVMMFSITFAPDLAGKMSMSFGAINKDGGERRLNVAVTRAREELLIFSTVTADAIDTSRTKALGVKHLKEFLSFAEKGTIALAASDDGSVGGYDSPFEEAVSEALQMRGWTIVPQVGVSGFRVDLGIVHPDKPGAFIAGVECDGATYHSSATARDRDKVREQVLRNLGWEILRIWSPDWWYDSQHVADEIHQKLRDLLADSRVADKLREEQAAEAAKLEEERLAFETQLDESTPETSLEEVKETA</sequence>
<organism evidence="5 6">
    <name type="scientific">Pseudovibrio brasiliensis</name>
    <dbReference type="NCBI Taxonomy" id="1898042"/>
    <lineage>
        <taxon>Bacteria</taxon>
        <taxon>Pseudomonadati</taxon>
        <taxon>Pseudomonadota</taxon>
        <taxon>Alphaproteobacteria</taxon>
        <taxon>Hyphomicrobiales</taxon>
        <taxon>Stappiaceae</taxon>
        <taxon>Pseudovibrio</taxon>
    </lineage>
</organism>
<dbReference type="CDD" id="cd18808">
    <property type="entry name" value="SF1_C_Upf1"/>
    <property type="match status" value="1"/>
</dbReference>
<accession>A0ABX8AX43</accession>
<proteinExistence type="predicted"/>
<dbReference type="InterPro" id="IPR027417">
    <property type="entry name" value="P-loop_NTPase"/>
</dbReference>
<dbReference type="Pfam" id="PF18741">
    <property type="entry name" value="MTES_1575"/>
    <property type="match status" value="1"/>
</dbReference>
<dbReference type="InterPro" id="IPR025103">
    <property type="entry name" value="DUF4011"/>
</dbReference>
<dbReference type="Gene3D" id="3.40.50.300">
    <property type="entry name" value="P-loop containing nucleotide triphosphate hydrolases"/>
    <property type="match status" value="3"/>
</dbReference>
<feature type="region of interest" description="Disordered" evidence="1">
    <location>
        <begin position="1698"/>
        <end position="1718"/>
    </location>
</feature>
<dbReference type="SUPFAM" id="SSF52540">
    <property type="entry name" value="P-loop containing nucleoside triphosphate hydrolases"/>
    <property type="match status" value="2"/>
</dbReference>
<dbReference type="Pfam" id="PF13195">
    <property type="entry name" value="DUF4011"/>
    <property type="match status" value="1"/>
</dbReference>
<feature type="region of interest" description="Disordered" evidence="1">
    <location>
        <begin position="1"/>
        <end position="50"/>
    </location>
</feature>
<evidence type="ECO:0000313" key="5">
    <source>
        <dbReference type="EMBL" id="QUS57851.1"/>
    </source>
</evidence>
<feature type="compositionally biased region" description="Polar residues" evidence="1">
    <location>
        <begin position="1"/>
        <end position="10"/>
    </location>
</feature>
<dbReference type="InterPro" id="IPR049468">
    <property type="entry name" value="Restrct_endonuc-II-like_dom"/>
</dbReference>
<dbReference type="PANTHER" id="PTHR10887:SF495">
    <property type="entry name" value="HELICASE SENATAXIN ISOFORM X1-RELATED"/>
    <property type="match status" value="1"/>
</dbReference>
<evidence type="ECO:0000259" key="3">
    <source>
        <dbReference type="Pfam" id="PF13087"/>
    </source>
</evidence>
<feature type="domain" description="DNA2/NAM7 helicase helicase" evidence="2">
    <location>
        <begin position="344"/>
        <end position="407"/>
    </location>
</feature>
<reference evidence="5 6" key="1">
    <citation type="journal article" date="2021" name="Angew. Chem. Int. Ed. Engl.">
        <title>A novel family of nonribosomal peptides modulate collective behavior in Pseudovibrio bacteria isolated from marine sponges.</title>
        <authorList>
            <person name="Ioca L.P."/>
            <person name="Dai Y."/>
            <person name="Kunakom S."/>
            <person name="Diaz-Espinosa J."/>
            <person name="Krunic A."/>
            <person name="Crnkovic C.M."/>
            <person name="Orjala J."/>
            <person name="Sanchez L.M."/>
            <person name="Ferreira A.G."/>
            <person name="Berlinck R.G.S."/>
            <person name="Eustaquio A.S."/>
        </authorList>
    </citation>
    <scope>NUCLEOTIDE SEQUENCE [LARGE SCALE GENOMIC DNA]</scope>
    <source>
        <strain evidence="5 6">Ab134</strain>
    </source>
</reference>
<protein>
    <submittedName>
        <fullName evidence="5">DUF4011 domain-containing protein</fullName>
    </submittedName>
</protein>
<feature type="compositionally biased region" description="Basic and acidic residues" evidence="1">
    <location>
        <begin position="41"/>
        <end position="50"/>
    </location>
</feature>
<dbReference type="InterPro" id="IPR041679">
    <property type="entry name" value="DNA2/NAM7-like_C"/>
</dbReference>
<dbReference type="PANTHER" id="PTHR10887">
    <property type="entry name" value="DNA2/NAM7 HELICASE FAMILY"/>
    <property type="match status" value="1"/>
</dbReference>
<gene>
    <name evidence="5" type="ORF">KGB56_00265</name>
</gene>
<feature type="domain" description="DNA2/NAM7 helicase-like C-terminal" evidence="3">
    <location>
        <begin position="1322"/>
        <end position="1521"/>
    </location>
</feature>
<feature type="domain" description="DNA2/NAM7 helicase helicase" evidence="2">
    <location>
        <begin position="1258"/>
        <end position="1299"/>
    </location>
</feature>
<evidence type="ECO:0000259" key="4">
    <source>
        <dbReference type="Pfam" id="PF18741"/>
    </source>
</evidence>
<dbReference type="InterPro" id="IPR045055">
    <property type="entry name" value="DNA2/NAM7-like"/>
</dbReference>
<dbReference type="SUPFAM" id="SSF52980">
    <property type="entry name" value="Restriction endonuclease-like"/>
    <property type="match status" value="1"/>
</dbReference>
<dbReference type="Pfam" id="PF13087">
    <property type="entry name" value="AAA_12"/>
    <property type="match status" value="1"/>
</dbReference>
<dbReference type="Gene3D" id="3.40.960.10">
    <property type="entry name" value="VSR Endonuclease"/>
    <property type="match status" value="1"/>
</dbReference>